<name>A0A8J3LSC7_9ACTN</name>
<evidence type="ECO:0000313" key="1">
    <source>
        <dbReference type="EMBL" id="GIG73074.1"/>
    </source>
</evidence>
<dbReference type="Proteomes" id="UP000653674">
    <property type="component" value="Unassembled WGS sequence"/>
</dbReference>
<evidence type="ECO:0000313" key="2">
    <source>
        <dbReference type="Proteomes" id="UP000653674"/>
    </source>
</evidence>
<reference evidence="1" key="1">
    <citation type="submission" date="2021-01" db="EMBL/GenBank/DDBJ databases">
        <title>Whole genome shotgun sequence of Planosporangium flavigriseum NBRC 105377.</title>
        <authorList>
            <person name="Komaki H."/>
            <person name="Tamura T."/>
        </authorList>
    </citation>
    <scope>NUCLEOTIDE SEQUENCE</scope>
    <source>
        <strain evidence="1">NBRC 105377</strain>
    </source>
</reference>
<comment type="caution">
    <text evidence="1">The sequence shown here is derived from an EMBL/GenBank/DDBJ whole genome shotgun (WGS) entry which is preliminary data.</text>
</comment>
<accession>A0A8J3LSC7</accession>
<keyword evidence="2" id="KW-1185">Reference proteome</keyword>
<protein>
    <submittedName>
        <fullName evidence="1">Uncharacterized protein</fullName>
    </submittedName>
</protein>
<sequence>MAVGLASGRPGAWMGAVPDANIHGAARSVGDLHVELVYQTLHVIQLLHGRFGPTASVKAIKSEVKLPVKTS</sequence>
<gene>
    <name evidence="1" type="ORF">Pfl04_14780</name>
</gene>
<dbReference type="AlphaFoldDB" id="A0A8J3LSC7"/>
<dbReference type="EMBL" id="BONU01000007">
    <property type="protein sequence ID" value="GIG73074.1"/>
    <property type="molecule type" value="Genomic_DNA"/>
</dbReference>
<organism evidence="1 2">
    <name type="scientific">Planosporangium flavigriseum</name>
    <dbReference type="NCBI Taxonomy" id="373681"/>
    <lineage>
        <taxon>Bacteria</taxon>
        <taxon>Bacillati</taxon>
        <taxon>Actinomycetota</taxon>
        <taxon>Actinomycetes</taxon>
        <taxon>Micromonosporales</taxon>
        <taxon>Micromonosporaceae</taxon>
        <taxon>Planosporangium</taxon>
    </lineage>
</organism>
<proteinExistence type="predicted"/>